<feature type="chain" id="PRO_5045802358" description="6-bladed beta-propeller protein" evidence="1">
    <location>
        <begin position="20"/>
        <end position="470"/>
    </location>
</feature>
<proteinExistence type="predicted"/>
<comment type="caution">
    <text evidence="2">The sequence shown here is derived from an EMBL/GenBank/DDBJ whole genome shotgun (WGS) entry which is preliminary data.</text>
</comment>
<feature type="signal peptide" evidence="1">
    <location>
        <begin position="1"/>
        <end position="19"/>
    </location>
</feature>
<sequence length="470" mass="54034">MLKRSILSFFILLILQIVAAQNGNQNNLKVGESFSFQEELEKDTKLCFANGYNYYLHSVISEWSGLGQRKIIVRKFDQSNNLVDEKEQDFSISPELIHTYNASFQINANQIVTLIQSSSKKGLKTDIHAYTFDKTNDAFSNKILASYPIESLSKSGDVISSLSANGKYLTVIYAHKVIKKQPQQVDCVVYNTENMNEVFKKSVTFEDNFRTSSCLTTDFGKVVIVRNPNSYKEYKHFVVIDEKGQETKTIDGKLMIHEPMLLNINNQDYLFAINYVDKTVRASHDFTNLLVYNLSDGTTLANNDIVIGKDVKNKIVDVTIRKVLFENNKFFLFTEIKQEENQAKNQNPMNPNSLTPISYYGPGNLFELDLIGKILANVPIDKHSYFKYRYSRTYSMTPFNGRIYLSGPHVLFNLFEDINVKEKFDYYAATRGIEYDSLLPEFTTYIPDNNTMINLYNKGKDQFIFTSFQP</sequence>
<evidence type="ECO:0008006" key="4">
    <source>
        <dbReference type="Google" id="ProtNLM"/>
    </source>
</evidence>
<accession>A0ABS7Z3Q8</accession>
<dbReference type="EMBL" id="JADEYP010000001">
    <property type="protein sequence ID" value="MCA5003609.1"/>
    <property type="molecule type" value="Genomic_DNA"/>
</dbReference>
<keyword evidence="1" id="KW-0732">Signal</keyword>
<reference evidence="2" key="1">
    <citation type="submission" date="2020-10" db="EMBL/GenBank/DDBJ databases">
        <authorList>
            <person name="Lu T."/>
            <person name="Wang Q."/>
            <person name="Han X."/>
        </authorList>
    </citation>
    <scope>NUCLEOTIDE SEQUENCE</scope>
    <source>
        <strain evidence="2">WQ 366</strain>
    </source>
</reference>
<gene>
    <name evidence="2" type="ORF">IPZ78_00430</name>
</gene>
<evidence type="ECO:0000313" key="3">
    <source>
        <dbReference type="Proteomes" id="UP001165302"/>
    </source>
</evidence>
<keyword evidence="3" id="KW-1185">Reference proteome</keyword>
<dbReference type="Proteomes" id="UP001165302">
    <property type="component" value="Unassembled WGS sequence"/>
</dbReference>
<name>A0ABS7Z3Q8_9SPHI</name>
<organism evidence="2 3">
    <name type="scientific">Sphingobacterium bovistauri</name>
    <dbReference type="NCBI Taxonomy" id="2781959"/>
    <lineage>
        <taxon>Bacteria</taxon>
        <taxon>Pseudomonadati</taxon>
        <taxon>Bacteroidota</taxon>
        <taxon>Sphingobacteriia</taxon>
        <taxon>Sphingobacteriales</taxon>
        <taxon>Sphingobacteriaceae</taxon>
        <taxon>Sphingobacterium</taxon>
    </lineage>
</organism>
<protein>
    <recommendedName>
        <fullName evidence="4">6-bladed beta-propeller protein</fullName>
    </recommendedName>
</protein>
<dbReference type="RefSeq" id="WP_225550945.1">
    <property type="nucleotide sequence ID" value="NZ_JADEYP010000001.1"/>
</dbReference>
<evidence type="ECO:0000256" key="1">
    <source>
        <dbReference type="SAM" id="SignalP"/>
    </source>
</evidence>
<evidence type="ECO:0000313" key="2">
    <source>
        <dbReference type="EMBL" id="MCA5003609.1"/>
    </source>
</evidence>